<evidence type="ECO:0000313" key="5">
    <source>
        <dbReference type="Proteomes" id="UP000660454"/>
    </source>
</evidence>
<evidence type="ECO:0000256" key="1">
    <source>
        <dbReference type="ARBA" id="ARBA00005336"/>
    </source>
</evidence>
<dbReference type="EMBL" id="BOOF01000018">
    <property type="protein sequence ID" value="GIH62791.1"/>
    <property type="molecule type" value="Genomic_DNA"/>
</dbReference>
<evidence type="ECO:0000256" key="2">
    <source>
        <dbReference type="ARBA" id="ARBA00022801"/>
    </source>
</evidence>
<dbReference type="Gene3D" id="3.40.50.1700">
    <property type="entry name" value="Glycoside hydrolase family 3 C-terminal domain"/>
    <property type="match status" value="1"/>
</dbReference>
<keyword evidence="5" id="KW-1185">Reference proteome</keyword>
<proteinExistence type="inferred from homology"/>
<dbReference type="InterPro" id="IPR036962">
    <property type="entry name" value="Glyco_hydro_3_N_sf"/>
</dbReference>
<dbReference type="InterPro" id="IPR026891">
    <property type="entry name" value="Fn3-like"/>
</dbReference>
<keyword evidence="2 4" id="KW-0378">Hydrolase</keyword>
<dbReference type="InterPro" id="IPR036881">
    <property type="entry name" value="Glyco_hydro_3_C_sf"/>
</dbReference>
<evidence type="ECO:0000313" key="4">
    <source>
        <dbReference type="EMBL" id="GIH62791.1"/>
    </source>
</evidence>
<comment type="similarity">
    <text evidence="1">Belongs to the glycosyl hydrolase 3 family.</text>
</comment>
<dbReference type="Gene3D" id="2.60.40.10">
    <property type="entry name" value="Immunoglobulins"/>
    <property type="match status" value="1"/>
</dbReference>
<dbReference type="Pfam" id="PF00933">
    <property type="entry name" value="Glyco_hydro_3"/>
    <property type="match status" value="1"/>
</dbReference>
<dbReference type="Gene3D" id="3.20.20.300">
    <property type="entry name" value="Glycoside hydrolase, family 3, N-terminal domain"/>
    <property type="match status" value="1"/>
</dbReference>
<reference evidence="4 5" key="1">
    <citation type="submission" date="2021-01" db="EMBL/GenBank/DDBJ databases">
        <title>Whole genome shotgun sequence of Microbispora siamensis NBRC 104113.</title>
        <authorList>
            <person name="Komaki H."/>
            <person name="Tamura T."/>
        </authorList>
    </citation>
    <scope>NUCLEOTIDE SEQUENCE [LARGE SCALE GENOMIC DNA]</scope>
    <source>
        <strain evidence="4 5">NBRC 104113</strain>
    </source>
</reference>
<dbReference type="Proteomes" id="UP000660454">
    <property type="component" value="Unassembled WGS sequence"/>
</dbReference>
<feature type="domain" description="Fibronectin type III-like" evidence="3">
    <location>
        <begin position="655"/>
        <end position="724"/>
    </location>
</feature>
<dbReference type="Pfam" id="PF14310">
    <property type="entry name" value="Fn3-like"/>
    <property type="match status" value="1"/>
</dbReference>
<dbReference type="PANTHER" id="PTHR42715">
    <property type="entry name" value="BETA-GLUCOSIDASE"/>
    <property type="match status" value="1"/>
</dbReference>
<dbReference type="InterPro" id="IPR050288">
    <property type="entry name" value="Cellulose_deg_GH3"/>
</dbReference>
<dbReference type="GO" id="GO:0016787">
    <property type="term" value="F:hydrolase activity"/>
    <property type="evidence" value="ECO:0007669"/>
    <property type="project" value="UniProtKB-KW"/>
</dbReference>
<dbReference type="InterPro" id="IPR001764">
    <property type="entry name" value="Glyco_hydro_3_N"/>
</dbReference>
<dbReference type="SUPFAM" id="SSF52279">
    <property type="entry name" value="Beta-D-glucan exohydrolase, C-terminal domain"/>
    <property type="match status" value="1"/>
</dbReference>
<sequence length="741" mass="78457">MRMSTPSSPTTSPTAFSAAVAAVRAGRPVDEAADDLLAQLTREERLWLLDGDLEFWPGMADMMTNGYNLTPIPMGRVERLGIPGLLFSDGPRGVVMGKSTAFPVSMARGATWDVDLEERVGTAIGRELRAQGANFFGGVCVNLPRHPAWGRVQETYGEDPILLGEFGAALTRGVQRNAMAVVKHFALNSMENARFKVDVTADDAALHEVYLAHFRRIVDEGVSGVMTAYNSVNGEWAGQNEHLMEGVLRGMWGFEGVTVSDFIWGLRDAAASLRAGLDVEEPFRQQRAQHLPADLEEGRASWDDVDRAARRVLRTQLRHYAALTEPEPPLDVVFSPEHRALAREVAARGMVLLKNDPVGDAPLLPLHRDALTSLAVIGRLADVANTGDNGSSDVRAPEVVTALRGLTEALPQARITHVADDDPAAAAAAAAQADVAVVVAGYTAADEGEWVGGDVLADPGLLALFPPPGDDPAGQSFASFLAEPGAVDSISGGSAGGDRASLRLRPVDADIIRAVAAANPRTVVVIVTAGAVITEEWRDAVPAVLVSWYSGCEGGRALADVLLGDADAAGRLPYSIPAAEEHLPYFDRDATAITYDKWFGQRLLDRDGRTPAFPLGFGLSYTSFALGDLTLSAPDDDSFTGVVTVTNTGPRAGRHVVQLYGRPTGIDAVADDFPTRVLLGFATVDLAAGASARVTVRGSTRPLRRWTPTGFVPASLTAVIEAASYAGDPDAVTAPAELALA</sequence>
<dbReference type="InterPro" id="IPR002772">
    <property type="entry name" value="Glyco_hydro_3_C"/>
</dbReference>
<dbReference type="SMART" id="SM01217">
    <property type="entry name" value="Fn3_like"/>
    <property type="match status" value="1"/>
</dbReference>
<protein>
    <submittedName>
        <fullName evidence="4">Glycosyl hydrolase</fullName>
    </submittedName>
</protein>
<dbReference type="Pfam" id="PF01915">
    <property type="entry name" value="Glyco_hydro_3_C"/>
    <property type="match status" value="1"/>
</dbReference>
<name>A0ABQ4GMY3_9ACTN</name>
<dbReference type="InterPro" id="IPR017853">
    <property type="entry name" value="GH"/>
</dbReference>
<comment type="caution">
    <text evidence="4">The sequence shown here is derived from an EMBL/GenBank/DDBJ whole genome shotgun (WGS) entry which is preliminary data.</text>
</comment>
<dbReference type="InterPro" id="IPR013783">
    <property type="entry name" value="Ig-like_fold"/>
</dbReference>
<organism evidence="4 5">
    <name type="scientific">Microbispora siamensis</name>
    <dbReference type="NCBI Taxonomy" id="564413"/>
    <lineage>
        <taxon>Bacteria</taxon>
        <taxon>Bacillati</taxon>
        <taxon>Actinomycetota</taxon>
        <taxon>Actinomycetes</taxon>
        <taxon>Streptosporangiales</taxon>
        <taxon>Streptosporangiaceae</taxon>
        <taxon>Microbispora</taxon>
    </lineage>
</organism>
<dbReference type="PANTHER" id="PTHR42715:SF3">
    <property type="entry name" value="BETA-GLUCOSIDASE B-RELATED"/>
    <property type="match status" value="1"/>
</dbReference>
<gene>
    <name evidence="4" type="ORF">Msi02_36080</name>
</gene>
<dbReference type="PRINTS" id="PR00133">
    <property type="entry name" value="GLHYDRLASE3"/>
</dbReference>
<evidence type="ECO:0000259" key="3">
    <source>
        <dbReference type="SMART" id="SM01217"/>
    </source>
</evidence>
<accession>A0ABQ4GMY3</accession>
<dbReference type="SUPFAM" id="SSF51445">
    <property type="entry name" value="(Trans)glycosidases"/>
    <property type="match status" value="1"/>
</dbReference>